<keyword evidence="1" id="KW-0175">Coiled coil</keyword>
<evidence type="ECO:0000313" key="3">
    <source>
        <dbReference type="Proteomes" id="UP001438490"/>
    </source>
</evidence>
<reference evidence="2 3" key="1">
    <citation type="submission" date="2024-03" db="EMBL/GenBank/DDBJ databases">
        <title>Isolation and characterization of a phage collection against Pseudomonas putida.</title>
        <authorList>
            <person name="Brauer A."/>
            <person name="Rosendahl S."/>
            <person name="Kangsep A."/>
            <person name="Rikberg R."/>
            <person name="Lewanczyk A.C."/>
            <person name="Horak R."/>
            <person name="Tamman H."/>
        </authorList>
    </citation>
    <scope>NUCLEOTIDE SEQUENCE [LARGE SCALE GENOMIC DNA]</scope>
</reference>
<keyword evidence="3" id="KW-1185">Reference proteome</keyword>
<protein>
    <submittedName>
        <fullName evidence="2">Uncharacterized protein</fullName>
    </submittedName>
</protein>
<evidence type="ECO:0000313" key="2">
    <source>
        <dbReference type="EMBL" id="WYV99000.1"/>
    </source>
</evidence>
<dbReference type="EMBL" id="PP496413">
    <property type="protein sequence ID" value="WYV99000.1"/>
    <property type="molecule type" value="Genomic_DNA"/>
</dbReference>
<sequence>MTIKAKRKLTDISFEHEGAHVALVGAMQGGAANGHTTLITKATHTIPEAVIEKAKTVTVTMQFPEFLRKFFGLYYEDAEVLSVAMGYGKTEYPDTDAKDWIDQRVESLGIMKSVYRSLDVEKALSELTPEQMLALKGDQEMLEKALEATSGQTIHVEEINMETILKSAHIEAVAAAVEVEKQAGVAAVALVQKSLDEAKAELAAAQEKVAQYEAAAVAQVEKARKDAIAAANVPADQVEELFKSLAGLSEEAFATALKYVGAGHATQTDSDMFVQKGVSGGGESDPEVVDRTTELLKAKYGVK</sequence>
<proteinExistence type="predicted"/>
<dbReference type="Proteomes" id="UP001438490">
    <property type="component" value="Segment"/>
</dbReference>
<name>A0AAX4MX29_9CAUD</name>
<accession>A0AAX4MX29</accession>
<organism evidence="2 3">
    <name type="scientific">Pseudomonas phage vB_PpuM-Amme-3</name>
    <dbReference type="NCBI Taxonomy" id="3132617"/>
    <lineage>
        <taxon>Viruses</taxon>
        <taxon>Duplodnaviria</taxon>
        <taxon>Heunggongvirae</taxon>
        <taxon>Uroviricota</taxon>
        <taxon>Caudoviricetes</taxon>
        <taxon>Vandenendeviridae</taxon>
        <taxon>Gorskivirinae</taxon>
        <taxon>Tartuvirus</taxon>
        <taxon>Tartuvirus amme3</taxon>
    </lineage>
</organism>
<dbReference type="Pfam" id="PF26210">
    <property type="entry name" value="Phage_phiTE_211"/>
    <property type="match status" value="1"/>
</dbReference>
<feature type="coiled-coil region" evidence="1">
    <location>
        <begin position="188"/>
        <end position="222"/>
    </location>
</feature>
<evidence type="ECO:0000256" key="1">
    <source>
        <dbReference type="SAM" id="Coils"/>
    </source>
</evidence>
<dbReference type="InterPro" id="IPR058894">
    <property type="entry name" value="PhiTE_211_coil-containing-like"/>
</dbReference>
<gene>
    <name evidence="2" type="ORF">Amme3_00004</name>
</gene>